<dbReference type="InterPro" id="IPR001173">
    <property type="entry name" value="Glyco_trans_2-like"/>
</dbReference>
<dbReference type="GO" id="GO:0016740">
    <property type="term" value="F:transferase activity"/>
    <property type="evidence" value="ECO:0007669"/>
    <property type="project" value="UniProtKB-KW"/>
</dbReference>
<dbReference type="PANTHER" id="PTHR48090">
    <property type="entry name" value="UNDECAPRENYL-PHOSPHATE 4-DEOXY-4-FORMAMIDO-L-ARABINOSE TRANSFERASE-RELATED"/>
    <property type="match status" value="1"/>
</dbReference>
<evidence type="ECO:0000313" key="2">
    <source>
        <dbReference type="EMBL" id="QNB47345.1"/>
    </source>
</evidence>
<sequence length="251" mass="28416">MDFKVIIGLPAYNEEAVLGKVLDSMKQLKELLGESLHILVVNDGSTDSTEAILKKYVRSYPYINYISHLKNQGLGMAMKTLFFHTVNQYGEKDVLITLDADNTHSPQIIPAIIHKLKNENLDLVIASRFVPGGKEIGLSWNRKVYSRGAKLFLKLFFPIRNVSDYSCGFRAYNLGYLKKAMKLYNGELITTSGFECMAEILARFSKIGVKAGEYPLVLHYEQKEGASKMKVQRTIMGYFSLLKKVKKPVVY</sequence>
<keyword evidence="3" id="KW-1185">Reference proteome</keyword>
<protein>
    <submittedName>
        <fullName evidence="2">Glycosyltransferase</fullName>
    </submittedName>
</protein>
<dbReference type="OrthoDB" id="9810303at2"/>
<reference evidence="2 3" key="1">
    <citation type="journal article" date="2019" name="Front. Microbiol.">
        <title>Thermoanaerosceptrum fracticalcis gen. nov. sp. nov., a Novel Fumarate-Fermenting Microorganism From a Deep Fractured Carbonate Aquifer of the US Great Basin.</title>
        <authorList>
            <person name="Hamilton-Brehm S.D."/>
            <person name="Stewart L.E."/>
            <person name="Zavarin M."/>
            <person name="Caldwell M."/>
            <person name="Lawson P.A."/>
            <person name="Onstott T.C."/>
            <person name="Grzymski J."/>
            <person name="Neveux I."/>
            <person name="Lollar B.S."/>
            <person name="Russell C.E."/>
            <person name="Moser D.P."/>
        </authorList>
    </citation>
    <scope>NUCLEOTIDE SEQUENCE [LARGE SCALE GENOMIC DNA]</scope>
    <source>
        <strain evidence="2 3">DRI-13</strain>
    </source>
</reference>
<evidence type="ECO:0000259" key="1">
    <source>
        <dbReference type="Pfam" id="PF00535"/>
    </source>
</evidence>
<dbReference type="EMBL" id="CP045798">
    <property type="protein sequence ID" value="QNB47345.1"/>
    <property type="molecule type" value="Genomic_DNA"/>
</dbReference>
<dbReference type="Proteomes" id="UP000515847">
    <property type="component" value="Chromosome"/>
</dbReference>
<dbReference type="InterPro" id="IPR050256">
    <property type="entry name" value="Glycosyltransferase_2"/>
</dbReference>
<dbReference type="SUPFAM" id="SSF53448">
    <property type="entry name" value="Nucleotide-diphospho-sugar transferases"/>
    <property type="match status" value="1"/>
</dbReference>
<dbReference type="PANTHER" id="PTHR48090:SF7">
    <property type="entry name" value="RFBJ PROTEIN"/>
    <property type="match status" value="1"/>
</dbReference>
<organism evidence="2 3">
    <name type="scientific">Thermanaerosceptrum fracticalcis</name>
    <dbReference type="NCBI Taxonomy" id="1712410"/>
    <lineage>
        <taxon>Bacteria</taxon>
        <taxon>Bacillati</taxon>
        <taxon>Bacillota</taxon>
        <taxon>Clostridia</taxon>
        <taxon>Eubacteriales</taxon>
        <taxon>Peptococcaceae</taxon>
        <taxon>Thermanaerosceptrum</taxon>
    </lineage>
</organism>
<gene>
    <name evidence="2" type="ORF">BR63_14230</name>
</gene>
<dbReference type="InterPro" id="IPR029044">
    <property type="entry name" value="Nucleotide-diphossugar_trans"/>
</dbReference>
<evidence type="ECO:0000313" key="3">
    <source>
        <dbReference type="Proteomes" id="UP000515847"/>
    </source>
</evidence>
<dbReference type="Gene3D" id="3.90.550.10">
    <property type="entry name" value="Spore Coat Polysaccharide Biosynthesis Protein SpsA, Chain A"/>
    <property type="match status" value="1"/>
</dbReference>
<dbReference type="CDD" id="cd04179">
    <property type="entry name" value="DPM_DPG-synthase_like"/>
    <property type="match status" value="1"/>
</dbReference>
<dbReference type="KEGG" id="tfr:BR63_14230"/>
<dbReference type="Pfam" id="PF00535">
    <property type="entry name" value="Glycos_transf_2"/>
    <property type="match status" value="1"/>
</dbReference>
<accession>A0A7G6E5J1</accession>
<proteinExistence type="predicted"/>
<dbReference type="AlphaFoldDB" id="A0A7G6E5J1"/>
<dbReference type="RefSeq" id="WP_034421282.1">
    <property type="nucleotide sequence ID" value="NZ_CP045798.1"/>
</dbReference>
<name>A0A7G6E5J1_THEFR</name>
<keyword evidence="2" id="KW-0808">Transferase</keyword>
<feature type="domain" description="Glycosyltransferase 2-like" evidence="1">
    <location>
        <begin position="7"/>
        <end position="178"/>
    </location>
</feature>